<organism evidence="2 3">
    <name type="scientific">Oleoguttula mirabilis</name>
    <dbReference type="NCBI Taxonomy" id="1507867"/>
    <lineage>
        <taxon>Eukaryota</taxon>
        <taxon>Fungi</taxon>
        <taxon>Dikarya</taxon>
        <taxon>Ascomycota</taxon>
        <taxon>Pezizomycotina</taxon>
        <taxon>Dothideomycetes</taxon>
        <taxon>Dothideomycetidae</taxon>
        <taxon>Mycosphaerellales</taxon>
        <taxon>Teratosphaeriaceae</taxon>
        <taxon>Oleoguttula</taxon>
    </lineage>
</organism>
<keyword evidence="3" id="KW-1185">Reference proteome</keyword>
<gene>
    <name evidence="2" type="ORF">LTR36_000742</name>
</gene>
<evidence type="ECO:0000313" key="3">
    <source>
        <dbReference type="Proteomes" id="UP001324427"/>
    </source>
</evidence>
<evidence type="ECO:0000313" key="2">
    <source>
        <dbReference type="EMBL" id="KAK4547784.1"/>
    </source>
</evidence>
<accession>A0AAV9JQA6</accession>
<dbReference type="Proteomes" id="UP001324427">
    <property type="component" value="Unassembled WGS sequence"/>
</dbReference>
<proteinExistence type="predicted"/>
<dbReference type="AlphaFoldDB" id="A0AAV9JQA6"/>
<name>A0AAV9JQA6_9PEZI</name>
<dbReference type="EMBL" id="JAVFHQ010000010">
    <property type="protein sequence ID" value="KAK4547784.1"/>
    <property type="molecule type" value="Genomic_DNA"/>
</dbReference>
<sequence>MAAIHARSDAATDRFLASTFGRIDLSEPKADASRYDLHLLKLEYPACNLLPPNTLPNLAPPTNLMRRDTPPLDKQSIGITEATFLVAFPKKPRAVSPVLPTYNHLALLGAVDDLSSGAGESKLKVVCYYSGRLCNTIYRIKLTKSYKHVRGTSEMNFDLTSGQWKLLLGFEDSYGWIRTLQNIVTRESYRAVYHVRERLVEHFGEEIAASEEEAWPTAWASSIAPSVANAEDAAADRAMASAREYANAYQTWLTLDCEEPESRKRTEVHAMTVFRALHAAIGSLSPPELITPNNFNHATHQHTRLVLEDFESLLYGADFSYKLTAEQLLTNLLAQAMETRVDGESKLVLSDITRLPGWDAFLQTWFTRAVNFVVRRRCNDASHGHVGIHQHGRELLYNPELWESEAAAMSSQDQEEEGDDQSPSYEPPATVRDLERMMRDTGMK</sequence>
<feature type="compositionally biased region" description="Basic and acidic residues" evidence="1">
    <location>
        <begin position="432"/>
        <end position="444"/>
    </location>
</feature>
<protein>
    <submittedName>
        <fullName evidence="2">Uncharacterized protein</fullName>
    </submittedName>
</protein>
<comment type="caution">
    <text evidence="2">The sequence shown here is derived from an EMBL/GenBank/DDBJ whole genome shotgun (WGS) entry which is preliminary data.</text>
</comment>
<feature type="region of interest" description="Disordered" evidence="1">
    <location>
        <begin position="406"/>
        <end position="444"/>
    </location>
</feature>
<reference evidence="2 3" key="1">
    <citation type="submission" date="2021-11" db="EMBL/GenBank/DDBJ databases">
        <title>Black yeast isolated from Biological Soil Crust.</title>
        <authorList>
            <person name="Kurbessoian T."/>
        </authorList>
    </citation>
    <scope>NUCLEOTIDE SEQUENCE [LARGE SCALE GENOMIC DNA]</scope>
    <source>
        <strain evidence="2 3">CCFEE 5522</strain>
    </source>
</reference>
<evidence type="ECO:0000256" key="1">
    <source>
        <dbReference type="SAM" id="MobiDB-lite"/>
    </source>
</evidence>